<proteinExistence type="predicted"/>
<dbReference type="OrthoDB" id="185175at2759"/>
<evidence type="ECO:0000313" key="3">
    <source>
        <dbReference type="Proteomes" id="UP000695562"/>
    </source>
</evidence>
<dbReference type="EMBL" id="AJWJ01000285">
    <property type="protein sequence ID" value="KAF2072383.1"/>
    <property type="molecule type" value="Genomic_DNA"/>
</dbReference>
<organism evidence="2 3">
    <name type="scientific">Polysphondylium violaceum</name>
    <dbReference type="NCBI Taxonomy" id="133409"/>
    <lineage>
        <taxon>Eukaryota</taxon>
        <taxon>Amoebozoa</taxon>
        <taxon>Evosea</taxon>
        <taxon>Eumycetozoa</taxon>
        <taxon>Dictyostelia</taxon>
        <taxon>Dictyosteliales</taxon>
        <taxon>Dictyosteliaceae</taxon>
        <taxon>Polysphondylium</taxon>
    </lineage>
</organism>
<dbReference type="Pfam" id="PF00169">
    <property type="entry name" value="PH"/>
    <property type="match status" value="1"/>
</dbReference>
<evidence type="ECO:0000313" key="2">
    <source>
        <dbReference type="EMBL" id="KAF2072383.1"/>
    </source>
</evidence>
<dbReference type="PANTHER" id="PTHR12092:SF38">
    <property type="entry name" value="PH DOMAIN-CONTAINING PROTEIN"/>
    <property type="match status" value="1"/>
</dbReference>
<dbReference type="Gene3D" id="2.30.29.30">
    <property type="entry name" value="Pleckstrin-homology domain (PH domain)/Phosphotyrosine-binding domain (PTB)"/>
    <property type="match status" value="1"/>
</dbReference>
<dbReference type="InterPro" id="IPR037370">
    <property type="entry name" value="Pleckstrin"/>
</dbReference>
<reference evidence="2" key="1">
    <citation type="submission" date="2020-01" db="EMBL/GenBank/DDBJ databases">
        <title>Development of genomics and gene disruption for Polysphondylium violaceum indicates a role for the polyketide synthase stlB in stalk morphogenesis.</title>
        <authorList>
            <person name="Narita B."/>
            <person name="Kawabe Y."/>
            <person name="Kin K."/>
            <person name="Saito T."/>
            <person name="Gibbs R."/>
            <person name="Kuspa A."/>
            <person name="Muzny D."/>
            <person name="Queller D."/>
            <person name="Richards S."/>
            <person name="Strassman J."/>
            <person name="Sucgang R."/>
            <person name="Worley K."/>
            <person name="Schaap P."/>
        </authorList>
    </citation>
    <scope>NUCLEOTIDE SEQUENCE</scope>
    <source>
        <strain evidence="2">QSvi11</strain>
    </source>
</reference>
<name>A0A8J4PRK6_9MYCE</name>
<gene>
    <name evidence="2" type="ORF">CYY_006301</name>
</gene>
<evidence type="ECO:0000259" key="1">
    <source>
        <dbReference type="PROSITE" id="PS50003"/>
    </source>
</evidence>
<protein>
    <recommendedName>
        <fullName evidence="1">PH domain-containing protein</fullName>
    </recommendedName>
</protein>
<accession>A0A8J4PRK6</accession>
<comment type="caution">
    <text evidence="2">The sequence shown here is derived from an EMBL/GenBank/DDBJ whole genome shotgun (WGS) entry which is preliminary data.</text>
</comment>
<keyword evidence="3" id="KW-1185">Reference proteome</keyword>
<feature type="domain" description="PH" evidence="1">
    <location>
        <begin position="34"/>
        <end position="134"/>
    </location>
</feature>
<dbReference type="PROSITE" id="PS50003">
    <property type="entry name" value="PH_DOMAIN"/>
    <property type="match status" value="1"/>
</dbReference>
<dbReference type="Proteomes" id="UP000695562">
    <property type="component" value="Unassembled WGS sequence"/>
</dbReference>
<dbReference type="InterPro" id="IPR011993">
    <property type="entry name" value="PH-like_dom_sf"/>
</dbReference>
<sequence length="575" mass="67697">MTQYTEGSPIQTSPSLYPSLVQQPIPADYYDKLKSSYSGYLSKKGDKGVVLLWKKRYFIVDLQSIRYYTDSNAKEQKGTIEWDTVKNIQFSKFSVWDDRRYFEILTNSKRVYYLFSEDQVISLEWVENIKKILQHYKILKESPPLSPKPIPVEPPQPEDYRSNIFSYEQQQQSQTNQNKSMYKDFLNFAAPTFSHYDSIGTPIQSDNSALHTPPRPPGPLRELNQDLIKDILPTEGRDLDDYYKSTVYFSNLIMASGSDYSILSCYLILSILDWDNKKTQPLPFPCTPPYESDIVFPYFTYLLQLTRNEIINRWQEGATYCTQIDTFSKKKRKNFSSLLENEDRETFLQRNLLLLNFILKTLISSRMAIIEDSLLVLIDRFLENYETLPSFKYSQFLWKEIENNNINQEHQEQQQLTSSQQLQASDKLILKNFLMAYLYFQKLSLEKKNNTRLILDSSTNQKFESISQNFSRLLHQHPVISRYQGNIQRATVRIFFLWQKDLPLCESTTTFEISMYRYYKVFSRMLSKIHSCEFAQLFNSVQDIKDSLYKHIEPQMTAFDINLVDSTSIDSIITI</sequence>
<dbReference type="GO" id="GO:0005886">
    <property type="term" value="C:plasma membrane"/>
    <property type="evidence" value="ECO:0007669"/>
    <property type="project" value="TreeGrafter"/>
</dbReference>
<dbReference type="PANTHER" id="PTHR12092">
    <property type="entry name" value="PLECKSTRIN"/>
    <property type="match status" value="1"/>
</dbReference>
<dbReference type="SMART" id="SM00233">
    <property type="entry name" value="PH"/>
    <property type="match status" value="1"/>
</dbReference>
<dbReference type="InterPro" id="IPR001849">
    <property type="entry name" value="PH_domain"/>
</dbReference>
<dbReference type="AlphaFoldDB" id="A0A8J4PRK6"/>
<dbReference type="SUPFAM" id="SSF50729">
    <property type="entry name" value="PH domain-like"/>
    <property type="match status" value="1"/>
</dbReference>
<dbReference type="GO" id="GO:0030036">
    <property type="term" value="P:actin cytoskeleton organization"/>
    <property type="evidence" value="ECO:0007669"/>
    <property type="project" value="TreeGrafter"/>
</dbReference>